<dbReference type="Proteomes" id="UP001515683">
    <property type="component" value="Unassembled WGS sequence"/>
</dbReference>
<dbReference type="EMBL" id="VWXF01000004">
    <property type="protein sequence ID" value="NIF22218.1"/>
    <property type="molecule type" value="Genomic_DNA"/>
</dbReference>
<reference evidence="1 2" key="1">
    <citation type="journal article" date="2019" name="bioRxiv">
        <title>Bacteria contribute to plant secondary compound degradation in a generalist herbivore system.</title>
        <authorList>
            <person name="Francoeur C.B."/>
            <person name="Khadempour L."/>
            <person name="Moreira-Soto R.D."/>
            <person name="Gotting K."/>
            <person name="Book A.J."/>
            <person name="Pinto-Tomas A.A."/>
            <person name="Keefover-Ring K."/>
            <person name="Currie C.R."/>
        </authorList>
    </citation>
    <scope>NUCLEOTIDE SEQUENCE [LARGE SCALE GENOMIC DNA]</scope>
    <source>
        <strain evidence="1">Acro-835</strain>
    </source>
</reference>
<organism evidence="1 2">
    <name type="scientific">Candidatus Pantoea multigeneris</name>
    <dbReference type="NCBI Taxonomy" id="2608357"/>
    <lineage>
        <taxon>Bacteria</taxon>
        <taxon>Pseudomonadati</taxon>
        <taxon>Pseudomonadota</taxon>
        <taxon>Gammaproteobacteria</taxon>
        <taxon>Enterobacterales</taxon>
        <taxon>Erwiniaceae</taxon>
        <taxon>Pantoea</taxon>
    </lineage>
</organism>
<dbReference type="RefSeq" id="WP_017348278.1">
    <property type="nucleotide sequence ID" value="NZ_VWXF01000004.1"/>
</dbReference>
<evidence type="ECO:0000313" key="2">
    <source>
        <dbReference type="Proteomes" id="UP001515683"/>
    </source>
</evidence>
<dbReference type="NCBIfam" id="TIGR01683">
    <property type="entry name" value="thiS"/>
    <property type="match status" value="1"/>
</dbReference>
<dbReference type="Gene3D" id="3.10.20.30">
    <property type="match status" value="1"/>
</dbReference>
<proteinExistence type="predicted"/>
<dbReference type="CDD" id="cd00565">
    <property type="entry name" value="Ubl_ThiS"/>
    <property type="match status" value="1"/>
</dbReference>
<gene>
    <name evidence="1" type="primary">thiS</name>
    <name evidence="1" type="ORF">F3J40_11475</name>
</gene>
<dbReference type="InterPro" id="IPR010035">
    <property type="entry name" value="Thi_S"/>
</dbReference>
<dbReference type="InterPro" id="IPR003749">
    <property type="entry name" value="ThiS/MoaD-like"/>
</dbReference>
<comment type="caution">
    <text evidence="1">The sequence shown here is derived from an EMBL/GenBank/DDBJ whole genome shotgun (WGS) entry which is preliminary data.</text>
</comment>
<name>A0ABX0RDJ6_9GAMM</name>
<dbReference type="SUPFAM" id="SSF54285">
    <property type="entry name" value="MoaD/ThiS"/>
    <property type="match status" value="1"/>
</dbReference>
<protein>
    <submittedName>
        <fullName evidence="1">Sulfur carrier protein ThiS</fullName>
    </submittedName>
</protein>
<evidence type="ECO:0000313" key="1">
    <source>
        <dbReference type="EMBL" id="NIF22218.1"/>
    </source>
</evidence>
<dbReference type="Pfam" id="PF02597">
    <property type="entry name" value="ThiS"/>
    <property type="match status" value="1"/>
</dbReference>
<dbReference type="InterPro" id="IPR016155">
    <property type="entry name" value="Mopterin_synth/thiamin_S_b"/>
</dbReference>
<dbReference type="PANTHER" id="PTHR34472">
    <property type="entry name" value="SULFUR CARRIER PROTEIN THIS"/>
    <property type="match status" value="1"/>
</dbReference>
<keyword evidence="2" id="KW-1185">Reference proteome</keyword>
<dbReference type="InterPro" id="IPR012675">
    <property type="entry name" value="Beta-grasp_dom_sf"/>
</dbReference>
<accession>A0ABX0RDJ6</accession>
<sequence length="65" mass="6852">MKIELNGQPVETGAMTLAALLLEQNIDASCVASAVNGEFVPRSRYADFALAEGQQLEVLSPMQGG</sequence>
<dbReference type="PANTHER" id="PTHR34472:SF1">
    <property type="entry name" value="SULFUR CARRIER PROTEIN THIS"/>
    <property type="match status" value="1"/>
</dbReference>